<organism evidence="1 2">
    <name type="scientific">Vibrio parahaemolyticus</name>
    <dbReference type="NCBI Taxonomy" id="670"/>
    <lineage>
        <taxon>Bacteria</taxon>
        <taxon>Pseudomonadati</taxon>
        <taxon>Pseudomonadota</taxon>
        <taxon>Gammaproteobacteria</taxon>
        <taxon>Vibrionales</taxon>
        <taxon>Vibrionaceae</taxon>
        <taxon>Vibrio</taxon>
    </lineage>
</organism>
<reference evidence="1" key="1">
    <citation type="submission" date="2020-09" db="EMBL/GenBank/DDBJ databases">
        <title>Genome sequence of Vibrio parahaemolyticus isolates.</title>
        <authorList>
            <person name="Hammerl J.A."/>
            <person name="Strauch E."/>
        </authorList>
    </citation>
    <scope>NUCLEOTIDE SEQUENCE</scope>
    <source>
        <strain evidence="1">17-VB00146</strain>
    </source>
</reference>
<evidence type="ECO:0000313" key="1">
    <source>
        <dbReference type="EMBL" id="MCC3808522.1"/>
    </source>
</evidence>
<proteinExistence type="predicted"/>
<name>A0A9Q3UI31_VIBPH</name>
<accession>A0A9Q3UI31</accession>
<dbReference type="EMBL" id="JACVHL010000063">
    <property type="protein sequence ID" value="MCC3808522.1"/>
    <property type="molecule type" value="Genomic_DNA"/>
</dbReference>
<evidence type="ECO:0000313" key="2">
    <source>
        <dbReference type="Proteomes" id="UP000726777"/>
    </source>
</evidence>
<protein>
    <submittedName>
        <fullName evidence="1">Uncharacterized protein</fullName>
    </submittedName>
</protein>
<feature type="non-terminal residue" evidence="1">
    <location>
        <position position="137"/>
    </location>
</feature>
<comment type="caution">
    <text evidence="1">The sequence shown here is derived from an EMBL/GenBank/DDBJ whole genome shotgun (WGS) entry which is preliminary data.</text>
</comment>
<gene>
    <name evidence="1" type="ORF">IB292_26395</name>
</gene>
<dbReference type="AlphaFoldDB" id="A0A9Q3UI31"/>
<sequence>MLVSLFINTQKLTVAKEDHLTEFFAAALGSSESFSRAFVRLIFGDEDNRLICKVETQVIYPGCRPDMRLILSDGSIVLCENKLDAAETIGNVESGNLLQLERYLQLPVDHVIYIRSELLPPSYQVTSHPKYLSPIER</sequence>
<dbReference type="Proteomes" id="UP000726777">
    <property type="component" value="Unassembled WGS sequence"/>
</dbReference>